<keyword evidence="3" id="KW-1185">Reference proteome</keyword>
<proteinExistence type="predicted"/>
<feature type="transmembrane region" description="Helical" evidence="1">
    <location>
        <begin position="33"/>
        <end position="52"/>
    </location>
</feature>
<evidence type="ECO:0000313" key="3">
    <source>
        <dbReference type="Proteomes" id="UP001302321"/>
    </source>
</evidence>
<accession>A0AAN6W8X1</accession>
<reference evidence="2" key="2">
    <citation type="submission" date="2023-05" db="EMBL/GenBank/DDBJ databases">
        <authorList>
            <consortium name="Lawrence Berkeley National Laboratory"/>
            <person name="Steindorff A."/>
            <person name="Hensen N."/>
            <person name="Bonometti L."/>
            <person name="Westerberg I."/>
            <person name="Brannstrom I.O."/>
            <person name="Guillou S."/>
            <person name="Cros-Aarteil S."/>
            <person name="Calhoun S."/>
            <person name="Haridas S."/>
            <person name="Kuo A."/>
            <person name="Mondo S."/>
            <person name="Pangilinan J."/>
            <person name="Riley R."/>
            <person name="Labutti K."/>
            <person name="Andreopoulos B."/>
            <person name="Lipzen A."/>
            <person name="Chen C."/>
            <person name="Yanf M."/>
            <person name="Daum C."/>
            <person name="Ng V."/>
            <person name="Clum A."/>
            <person name="Ohm R."/>
            <person name="Martin F."/>
            <person name="Silar P."/>
            <person name="Natvig D."/>
            <person name="Lalanne C."/>
            <person name="Gautier V."/>
            <person name="Ament-Velasquez S.L."/>
            <person name="Kruys A."/>
            <person name="Hutchinson M.I."/>
            <person name="Powell A.J."/>
            <person name="Barry K."/>
            <person name="Miller A.N."/>
            <person name="Grigoriev I.V."/>
            <person name="Debuchy R."/>
            <person name="Gladieux P."/>
            <person name="Thoren M.H."/>
            <person name="Johannesson H."/>
        </authorList>
    </citation>
    <scope>NUCLEOTIDE SEQUENCE</scope>
    <source>
        <strain evidence="2">CBS 892.96</strain>
    </source>
</reference>
<reference evidence="2" key="1">
    <citation type="journal article" date="2023" name="Mol. Phylogenet. Evol.">
        <title>Genome-scale phylogeny and comparative genomics of the fungal order Sordariales.</title>
        <authorList>
            <person name="Hensen N."/>
            <person name="Bonometti L."/>
            <person name="Westerberg I."/>
            <person name="Brannstrom I.O."/>
            <person name="Guillou S."/>
            <person name="Cros-Aarteil S."/>
            <person name="Calhoun S."/>
            <person name="Haridas S."/>
            <person name="Kuo A."/>
            <person name="Mondo S."/>
            <person name="Pangilinan J."/>
            <person name="Riley R."/>
            <person name="LaButti K."/>
            <person name="Andreopoulos B."/>
            <person name="Lipzen A."/>
            <person name="Chen C."/>
            <person name="Yan M."/>
            <person name="Daum C."/>
            <person name="Ng V."/>
            <person name="Clum A."/>
            <person name="Steindorff A."/>
            <person name="Ohm R.A."/>
            <person name="Martin F."/>
            <person name="Silar P."/>
            <person name="Natvig D.O."/>
            <person name="Lalanne C."/>
            <person name="Gautier V."/>
            <person name="Ament-Velasquez S.L."/>
            <person name="Kruys A."/>
            <person name="Hutchinson M.I."/>
            <person name="Powell A.J."/>
            <person name="Barry K."/>
            <person name="Miller A.N."/>
            <person name="Grigoriev I.V."/>
            <person name="Debuchy R."/>
            <person name="Gladieux P."/>
            <person name="Hiltunen Thoren M."/>
            <person name="Johannesson H."/>
        </authorList>
    </citation>
    <scope>NUCLEOTIDE SEQUENCE</scope>
    <source>
        <strain evidence="2">CBS 892.96</strain>
    </source>
</reference>
<dbReference type="AlphaFoldDB" id="A0AAN6W8X1"/>
<protein>
    <submittedName>
        <fullName evidence="2">Uncharacterized protein</fullName>
    </submittedName>
</protein>
<keyword evidence="1" id="KW-0812">Transmembrane</keyword>
<keyword evidence="1" id="KW-1133">Transmembrane helix</keyword>
<organism evidence="2 3">
    <name type="scientific">Triangularia setosa</name>
    <dbReference type="NCBI Taxonomy" id="2587417"/>
    <lineage>
        <taxon>Eukaryota</taxon>
        <taxon>Fungi</taxon>
        <taxon>Dikarya</taxon>
        <taxon>Ascomycota</taxon>
        <taxon>Pezizomycotina</taxon>
        <taxon>Sordariomycetes</taxon>
        <taxon>Sordariomycetidae</taxon>
        <taxon>Sordariales</taxon>
        <taxon>Podosporaceae</taxon>
        <taxon>Triangularia</taxon>
    </lineage>
</organism>
<dbReference type="EMBL" id="MU866191">
    <property type="protein sequence ID" value="KAK4176611.1"/>
    <property type="molecule type" value="Genomic_DNA"/>
</dbReference>
<comment type="caution">
    <text evidence="2">The sequence shown here is derived from an EMBL/GenBank/DDBJ whole genome shotgun (WGS) entry which is preliminary data.</text>
</comment>
<dbReference type="Proteomes" id="UP001302321">
    <property type="component" value="Unassembled WGS sequence"/>
</dbReference>
<keyword evidence="1" id="KW-0472">Membrane</keyword>
<evidence type="ECO:0000256" key="1">
    <source>
        <dbReference type="SAM" id="Phobius"/>
    </source>
</evidence>
<sequence length="72" mass="8514">MLLCVYLILCCGHLCLVQLLRGRLLIFSDHSSFYFPSFIFLLFGFMSLDFFVRFYNPTPQMEVAKHLNCRAR</sequence>
<evidence type="ECO:0000313" key="2">
    <source>
        <dbReference type="EMBL" id="KAK4176611.1"/>
    </source>
</evidence>
<gene>
    <name evidence="2" type="ORF">QBC36DRAFT_6131</name>
</gene>
<name>A0AAN6W8X1_9PEZI</name>